<name>A0A2S9YI62_9BACT</name>
<dbReference type="RefSeq" id="WP_146155240.1">
    <property type="nucleotide sequence ID" value="NZ_PVNK01000025.1"/>
</dbReference>
<organism evidence="2 3">
    <name type="scientific">Enhygromyxa salina</name>
    <dbReference type="NCBI Taxonomy" id="215803"/>
    <lineage>
        <taxon>Bacteria</taxon>
        <taxon>Pseudomonadati</taxon>
        <taxon>Myxococcota</taxon>
        <taxon>Polyangia</taxon>
        <taxon>Nannocystales</taxon>
        <taxon>Nannocystaceae</taxon>
        <taxon>Enhygromyxa</taxon>
    </lineage>
</organism>
<sequence length="135" mass="15478">MNTDIPRFWPQDPGHQPEGPQPEDILHDAATELGRVTNQEVRAEVRTRAAGEWLEHEFYLVSDKLGYRYLLFRARNQLGFPVSIFDLPGEDDPDPDRHTQCATSDELERILKQLFELPVTQQIVGQLRNLARAAS</sequence>
<comment type="caution">
    <text evidence="2">The sequence shown here is derived from an EMBL/GenBank/DDBJ whole genome shotgun (WGS) entry which is preliminary data.</text>
</comment>
<evidence type="ECO:0000313" key="3">
    <source>
        <dbReference type="Proteomes" id="UP000237968"/>
    </source>
</evidence>
<accession>A0A2S9YI62</accession>
<dbReference type="AlphaFoldDB" id="A0A2S9YI62"/>
<reference evidence="2 3" key="1">
    <citation type="submission" date="2018-03" db="EMBL/GenBank/DDBJ databases">
        <title>Draft Genome Sequences of the Obligatory Marine Myxobacteria Enhygromyxa salina SWB005.</title>
        <authorList>
            <person name="Poehlein A."/>
            <person name="Moghaddam J.A."/>
            <person name="Harms H."/>
            <person name="Alanjari M."/>
            <person name="Koenig G.M."/>
            <person name="Daniel R."/>
            <person name="Schaeberle T.F."/>
        </authorList>
    </citation>
    <scope>NUCLEOTIDE SEQUENCE [LARGE SCALE GENOMIC DNA]</scope>
    <source>
        <strain evidence="2 3">SWB005</strain>
    </source>
</reference>
<evidence type="ECO:0000313" key="2">
    <source>
        <dbReference type="EMBL" id="PRQ04751.1"/>
    </source>
</evidence>
<dbReference type="EMBL" id="PVNK01000025">
    <property type="protein sequence ID" value="PRQ04751.1"/>
    <property type="molecule type" value="Genomic_DNA"/>
</dbReference>
<protein>
    <submittedName>
        <fullName evidence="2">Uncharacterized protein</fullName>
    </submittedName>
</protein>
<dbReference type="OrthoDB" id="9888289at2"/>
<gene>
    <name evidence="2" type="ORF">ENSA5_05160</name>
</gene>
<feature type="region of interest" description="Disordered" evidence="1">
    <location>
        <begin position="1"/>
        <end position="22"/>
    </location>
</feature>
<keyword evidence="3" id="KW-1185">Reference proteome</keyword>
<evidence type="ECO:0000256" key="1">
    <source>
        <dbReference type="SAM" id="MobiDB-lite"/>
    </source>
</evidence>
<dbReference type="Proteomes" id="UP000237968">
    <property type="component" value="Unassembled WGS sequence"/>
</dbReference>
<proteinExistence type="predicted"/>